<comment type="caution">
    <text evidence="1">The sequence shown here is derived from an EMBL/GenBank/DDBJ whole genome shotgun (WGS) entry which is preliminary data.</text>
</comment>
<evidence type="ECO:0000313" key="2">
    <source>
        <dbReference type="Proteomes" id="UP001464378"/>
    </source>
</evidence>
<dbReference type="Proteomes" id="UP001464378">
    <property type="component" value="Unassembled WGS sequence"/>
</dbReference>
<reference evidence="1 2" key="1">
    <citation type="submission" date="2024-03" db="EMBL/GenBank/DDBJ databases">
        <title>Human intestinal bacterial collection.</title>
        <authorList>
            <person name="Pauvert C."/>
            <person name="Hitch T.C.A."/>
            <person name="Clavel T."/>
        </authorList>
    </citation>
    <scope>NUCLEOTIDE SEQUENCE [LARGE SCALE GENOMIC DNA]</scope>
    <source>
        <strain evidence="1 2">CLA-AP-H29</strain>
    </source>
</reference>
<keyword evidence="2" id="KW-1185">Reference proteome</keyword>
<sequence length="115" mass="12998">MSELKLSKDADALVCALYKSYCEKRKLGKSRADAKHIGSAEEIRNEVVPGWQLPDVEDTCWELKRAGLLASLDADNTVYDSSLTDEAIIYMEGRFKSGFTEFLGYLEQIKSILLW</sequence>
<accession>A0ABV1EB75</accession>
<proteinExistence type="predicted"/>
<dbReference type="RefSeq" id="WP_349232364.1">
    <property type="nucleotide sequence ID" value="NZ_JBBMFK010000027.1"/>
</dbReference>
<name>A0ABV1EB75_9FIRM</name>
<gene>
    <name evidence="1" type="ORF">WMO64_14010</name>
</gene>
<protein>
    <submittedName>
        <fullName evidence="1">Uncharacterized protein</fullName>
    </submittedName>
</protein>
<dbReference type="EMBL" id="JBBMFK010000027">
    <property type="protein sequence ID" value="MEQ2444577.1"/>
    <property type="molecule type" value="Genomic_DNA"/>
</dbReference>
<organism evidence="1 2">
    <name type="scientific">Pseudoflavonifractor intestinihominis</name>
    <dbReference type="NCBI Taxonomy" id="3133171"/>
    <lineage>
        <taxon>Bacteria</taxon>
        <taxon>Bacillati</taxon>
        <taxon>Bacillota</taxon>
        <taxon>Clostridia</taxon>
        <taxon>Eubacteriales</taxon>
        <taxon>Oscillospiraceae</taxon>
        <taxon>Pseudoflavonifractor</taxon>
    </lineage>
</organism>
<evidence type="ECO:0000313" key="1">
    <source>
        <dbReference type="EMBL" id="MEQ2444577.1"/>
    </source>
</evidence>